<dbReference type="InterPro" id="IPR002110">
    <property type="entry name" value="Ankyrin_rpt"/>
</dbReference>
<dbReference type="PROSITE" id="PS50297">
    <property type="entry name" value="ANK_REP_REGION"/>
    <property type="match status" value="1"/>
</dbReference>
<dbReference type="AlphaFoldDB" id="A0ABD2XMH1"/>
<feature type="repeat" description="ANK" evidence="3">
    <location>
        <begin position="18"/>
        <end position="50"/>
    </location>
</feature>
<dbReference type="Gene3D" id="1.25.40.20">
    <property type="entry name" value="Ankyrin repeat-containing domain"/>
    <property type="match status" value="1"/>
</dbReference>
<dbReference type="EMBL" id="JBJJXI010000019">
    <property type="protein sequence ID" value="KAL3406522.1"/>
    <property type="molecule type" value="Genomic_DNA"/>
</dbReference>
<comment type="caution">
    <text evidence="4">The sequence shown here is derived from an EMBL/GenBank/DDBJ whole genome shotgun (WGS) entry which is preliminary data.</text>
</comment>
<dbReference type="PROSITE" id="PS50088">
    <property type="entry name" value="ANK_REPEAT"/>
    <property type="match status" value="1"/>
</dbReference>
<dbReference type="InterPro" id="IPR036770">
    <property type="entry name" value="Ankyrin_rpt-contain_sf"/>
</dbReference>
<dbReference type="SUPFAM" id="SSF48403">
    <property type="entry name" value="Ankyrin repeat"/>
    <property type="match status" value="1"/>
</dbReference>
<gene>
    <name evidence="4" type="ORF">TKK_001831</name>
</gene>
<keyword evidence="2 3" id="KW-0040">ANK repeat</keyword>
<name>A0ABD2XMH1_9HYME</name>
<organism evidence="4 5">
    <name type="scientific">Trichogramma kaykai</name>
    <dbReference type="NCBI Taxonomy" id="54128"/>
    <lineage>
        <taxon>Eukaryota</taxon>
        <taxon>Metazoa</taxon>
        <taxon>Ecdysozoa</taxon>
        <taxon>Arthropoda</taxon>
        <taxon>Hexapoda</taxon>
        <taxon>Insecta</taxon>
        <taxon>Pterygota</taxon>
        <taxon>Neoptera</taxon>
        <taxon>Endopterygota</taxon>
        <taxon>Hymenoptera</taxon>
        <taxon>Apocrita</taxon>
        <taxon>Proctotrupomorpha</taxon>
        <taxon>Chalcidoidea</taxon>
        <taxon>Trichogrammatidae</taxon>
        <taxon>Trichogramma</taxon>
    </lineage>
</organism>
<dbReference type="Pfam" id="PF12796">
    <property type="entry name" value="Ank_2"/>
    <property type="match status" value="1"/>
</dbReference>
<evidence type="ECO:0000256" key="2">
    <source>
        <dbReference type="ARBA" id="ARBA00023043"/>
    </source>
</evidence>
<evidence type="ECO:0000256" key="1">
    <source>
        <dbReference type="ARBA" id="ARBA00022737"/>
    </source>
</evidence>
<dbReference type="PANTHER" id="PTHR24198">
    <property type="entry name" value="ANKYRIN REPEAT AND PROTEIN KINASE DOMAIN-CONTAINING PROTEIN"/>
    <property type="match status" value="1"/>
</dbReference>
<evidence type="ECO:0000313" key="5">
    <source>
        <dbReference type="Proteomes" id="UP001627154"/>
    </source>
</evidence>
<evidence type="ECO:0000256" key="3">
    <source>
        <dbReference type="PROSITE-ProRule" id="PRU00023"/>
    </source>
</evidence>
<dbReference type="SMART" id="SM00248">
    <property type="entry name" value="ANK"/>
    <property type="match status" value="3"/>
</dbReference>
<keyword evidence="5" id="KW-1185">Reference proteome</keyword>
<reference evidence="4 5" key="1">
    <citation type="journal article" date="2024" name="bioRxiv">
        <title>A reference genome for Trichogramma kaykai: A tiny desert-dwelling parasitoid wasp with competing sex-ratio distorters.</title>
        <authorList>
            <person name="Culotta J."/>
            <person name="Lindsey A.R."/>
        </authorList>
    </citation>
    <scope>NUCLEOTIDE SEQUENCE [LARGE SCALE GENOMIC DNA]</scope>
    <source>
        <strain evidence="4 5">KSX58</strain>
    </source>
</reference>
<protein>
    <submittedName>
        <fullName evidence="4">Uncharacterized protein</fullName>
    </submittedName>
</protein>
<evidence type="ECO:0000313" key="4">
    <source>
        <dbReference type="EMBL" id="KAL3406522.1"/>
    </source>
</evidence>
<dbReference type="Proteomes" id="UP001627154">
    <property type="component" value="Unassembled WGS sequence"/>
</dbReference>
<dbReference type="PANTHER" id="PTHR24198:SF193">
    <property type="match status" value="1"/>
</dbReference>
<keyword evidence="1" id="KW-0677">Repeat</keyword>
<accession>A0ABD2XMH1</accession>
<sequence length="159" mass="18036">MCNDSNHPLQVDTRNKLGRNTPLHLAVPNNNKKAVELQLKSGGDPNEANVYNVTPLHVTCMKKNDAADLTVTLFDFCDDRQQMVQVDAKEKGCLTPFQWAVAYLHPNWVDILLDHGAKLSTFVFPTSSHLNVRFVTHLDEAPFHTKLKVVFYVHKKDKN</sequence>
<proteinExistence type="predicted"/>